<dbReference type="GO" id="GO:0006355">
    <property type="term" value="P:regulation of DNA-templated transcription"/>
    <property type="evidence" value="ECO:0007669"/>
    <property type="project" value="InterPro"/>
</dbReference>
<sequence length="137" mass="15805">MSISTSISDIPDASSLERKANKVKFELELEMMLSLANPHYLLELSSTGYLDSEPFMNFVEYLAYWEKPEFARFIIYPNALHHRRLLLKPLFRQALKTQGHALVQKLADAQYEHWVSWRADKSKPPFEDGPTTATTST</sequence>
<evidence type="ECO:0000256" key="7">
    <source>
        <dbReference type="ARBA" id="ARBA00023242"/>
    </source>
</evidence>
<dbReference type="GO" id="GO:0003712">
    <property type="term" value="F:transcription coregulator activity"/>
    <property type="evidence" value="ECO:0007669"/>
    <property type="project" value="InterPro"/>
</dbReference>
<evidence type="ECO:0000256" key="6">
    <source>
        <dbReference type="ARBA" id="ARBA00023163"/>
    </source>
</evidence>
<dbReference type="EMBL" id="LN483167">
    <property type="protein sequence ID" value="CDZ96980.1"/>
    <property type="molecule type" value="Genomic_DNA"/>
</dbReference>
<proteinExistence type="inferred from homology"/>
<name>A0A0F7SFE2_PHARH</name>
<accession>A0A0F7SFE2</accession>
<protein>
    <recommendedName>
        <fullName evidence="3 8">Mediator of RNA polymerase II transcription subunit 31</fullName>
    </recommendedName>
</protein>
<evidence type="ECO:0000256" key="3">
    <source>
        <dbReference type="ARBA" id="ARBA00019660"/>
    </source>
</evidence>
<comment type="subunit">
    <text evidence="8">Component of the Mediator complex.</text>
</comment>
<dbReference type="Pfam" id="PF05669">
    <property type="entry name" value="Med31"/>
    <property type="match status" value="1"/>
</dbReference>
<comment type="function">
    <text evidence="8">Component of the Mediator complex, a coactivator involved in the regulated transcription of nearly all RNA polymerase II-dependent genes. Mediator functions as a bridge to convey information from gene-specific regulatory proteins to the basal RNA polymerase II transcription machinery. Mediator is recruited to promoters by direct interactions with regulatory proteins and serves as a scaffold for the assembly of a functional preinitiation complex with RNA polymerase II and the general transcription factors.</text>
</comment>
<comment type="similarity">
    <text evidence="2 8">Belongs to the Mediator complex subunit 31 family.</text>
</comment>
<evidence type="ECO:0000256" key="4">
    <source>
        <dbReference type="ARBA" id="ARBA00023015"/>
    </source>
</evidence>
<dbReference type="PANTHER" id="PTHR13186">
    <property type="entry name" value="MEDIATOR OF RNA POLYMERASE II TRANSCRIPTION SUBUNIT 31"/>
    <property type="match status" value="1"/>
</dbReference>
<evidence type="ECO:0000256" key="5">
    <source>
        <dbReference type="ARBA" id="ARBA00023159"/>
    </source>
</evidence>
<reference evidence="9" key="1">
    <citation type="submission" date="2014-08" db="EMBL/GenBank/DDBJ databases">
        <authorList>
            <person name="Sharma Rahul"/>
            <person name="Thines Marco"/>
        </authorList>
    </citation>
    <scope>NUCLEOTIDE SEQUENCE</scope>
</reference>
<keyword evidence="5 8" id="KW-0010">Activator</keyword>
<keyword evidence="4 8" id="KW-0805">Transcription regulation</keyword>
<keyword evidence="6 8" id="KW-0804">Transcription</keyword>
<evidence type="ECO:0000256" key="2">
    <source>
        <dbReference type="ARBA" id="ARBA00006378"/>
    </source>
</evidence>
<evidence type="ECO:0000256" key="1">
    <source>
        <dbReference type="ARBA" id="ARBA00004123"/>
    </source>
</evidence>
<dbReference type="InterPro" id="IPR038089">
    <property type="entry name" value="Med31_sf"/>
</dbReference>
<evidence type="ECO:0000256" key="8">
    <source>
        <dbReference type="RuleBase" id="RU364129"/>
    </source>
</evidence>
<keyword evidence="7 8" id="KW-0539">Nucleus</keyword>
<evidence type="ECO:0000313" key="9">
    <source>
        <dbReference type="EMBL" id="CDZ96980.1"/>
    </source>
</evidence>
<dbReference type="Gene3D" id="1.10.10.1340">
    <property type="entry name" value="Mediator of RNA polymerase II, submodule Med31 (Soh1)"/>
    <property type="match status" value="1"/>
</dbReference>
<dbReference type="InterPro" id="IPR008831">
    <property type="entry name" value="Mediator_Med31"/>
</dbReference>
<dbReference type="AlphaFoldDB" id="A0A0F7SFE2"/>
<organism evidence="9">
    <name type="scientific">Phaffia rhodozyma</name>
    <name type="common">Yeast</name>
    <name type="synonym">Xanthophyllomyces dendrorhous</name>
    <dbReference type="NCBI Taxonomy" id="264483"/>
    <lineage>
        <taxon>Eukaryota</taxon>
        <taxon>Fungi</taxon>
        <taxon>Dikarya</taxon>
        <taxon>Basidiomycota</taxon>
        <taxon>Agaricomycotina</taxon>
        <taxon>Tremellomycetes</taxon>
        <taxon>Cystofilobasidiales</taxon>
        <taxon>Mrakiaceae</taxon>
        <taxon>Phaffia</taxon>
    </lineage>
</organism>
<comment type="subcellular location">
    <subcellularLocation>
        <location evidence="1 8">Nucleus</location>
    </subcellularLocation>
</comment>
<dbReference type="GO" id="GO:0016592">
    <property type="term" value="C:mediator complex"/>
    <property type="evidence" value="ECO:0007669"/>
    <property type="project" value="InterPro"/>
</dbReference>